<dbReference type="PANTHER" id="PTHR30457:SF12">
    <property type="entry name" value="5'_3'-NUCLEOTIDASE SURE"/>
    <property type="match status" value="1"/>
</dbReference>
<comment type="catalytic activity">
    <reaction evidence="1 9">
        <text>a ribonucleoside 5'-phosphate + H2O = a ribonucleoside + phosphate</text>
        <dbReference type="Rhea" id="RHEA:12484"/>
        <dbReference type="ChEBI" id="CHEBI:15377"/>
        <dbReference type="ChEBI" id="CHEBI:18254"/>
        <dbReference type="ChEBI" id="CHEBI:43474"/>
        <dbReference type="ChEBI" id="CHEBI:58043"/>
        <dbReference type="EC" id="3.1.3.5"/>
    </reaction>
</comment>
<reference evidence="12" key="1">
    <citation type="submission" date="2016-10" db="EMBL/GenBank/DDBJ databases">
        <authorList>
            <person name="Varghese N."/>
            <person name="Submissions S."/>
        </authorList>
    </citation>
    <scope>NUCLEOTIDE SEQUENCE [LARGE SCALE GENOMIC DNA]</scope>
    <source>
        <strain evidence="12">DSM 13577</strain>
    </source>
</reference>
<name>A0A1H9ZJX8_9FIRM</name>
<dbReference type="GO" id="GO:0046872">
    <property type="term" value="F:metal ion binding"/>
    <property type="evidence" value="ECO:0007669"/>
    <property type="project" value="UniProtKB-UniRule"/>
</dbReference>
<organism evidence="11 12">
    <name type="scientific">Anaerobranca gottschalkii DSM 13577</name>
    <dbReference type="NCBI Taxonomy" id="1120990"/>
    <lineage>
        <taxon>Bacteria</taxon>
        <taxon>Bacillati</taxon>
        <taxon>Bacillota</taxon>
        <taxon>Clostridia</taxon>
        <taxon>Eubacteriales</taxon>
        <taxon>Proteinivoracaceae</taxon>
        <taxon>Anaerobranca</taxon>
    </lineage>
</organism>
<dbReference type="Proteomes" id="UP000243819">
    <property type="component" value="Unassembled WGS sequence"/>
</dbReference>
<accession>A0A1H9ZJX8</accession>
<feature type="binding site" evidence="9">
    <location>
        <position position="40"/>
    </location>
    <ligand>
        <name>a divalent metal cation</name>
        <dbReference type="ChEBI" id="CHEBI:60240"/>
    </ligand>
</feature>
<dbReference type="Pfam" id="PF01975">
    <property type="entry name" value="SurE"/>
    <property type="match status" value="1"/>
</dbReference>
<comment type="function">
    <text evidence="9">Nucleotidase that shows phosphatase activity on nucleoside 5'-monophosphates.</text>
</comment>
<evidence type="ECO:0000256" key="3">
    <source>
        <dbReference type="ARBA" id="ARBA00004496"/>
    </source>
</evidence>
<evidence type="ECO:0000256" key="5">
    <source>
        <dbReference type="ARBA" id="ARBA00022490"/>
    </source>
</evidence>
<dbReference type="InterPro" id="IPR030048">
    <property type="entry name" value="SurE"/>
</dbReference>
<dbReference type="NCBIfam" id="NF001492">
    <property type="entry name" value="PRK00346.2-2"/>
    <property type="match status" value="1"/>
</dbReference>
<evidence type="ECO:0000256" key="2">
    <source>
        <dbReference type="ARBA" id="ARBA00001946"/>
    </source>
</evidence>
<dbReference type="EMBL" id="FOIF01000010">
    <property type="protein sequence ID" value="SES82019.1"/>
    <property type="molecule type" value="Genomic_DNA"/>
</dbReference>
<evidence type="ECO:0000256" key="9">
    <source>
        <dbReference type="HAMAP-Rule" id="MF_00060"/>
    </source>
</evidence>
<comment type="subcellular location">
    <subcellularLocation>
        <location evidence="3 9">Cytoplasm</location>
    </subcellularLocation>
</comment>
<dbReference type="FunFam" id="3.40.1210.10:FF:000001">
    <property type="entry name" value="5'/3'-nucleotidase SurE"/>
    <property type="match status" value="1"/>
</dbReference>
<keyword evidence="8 9" id="KW-0378">Hydrolase</keyword>
<evidence type="ECO:0000256" key="1">
    <source>
        <dbReference type="ARBA" id="ARBA00000815"/>
    </source>
</evidence>
<dbReference type="SUPFAM" id="SSF64167">
    <property type="entry name" value="SurE-like"/>
    <property type="match status" value="1"/>
</dbReference>
<feature type="binding site" evidence="9">
    <location>
        <position position="96"/>
    </location>
    <ligand>
        <name>a divalent metal cation</name>
        <dbReference type="ChEBI" id="CHEBI:60240"/>
    </ligand>
</feature>
<protein>
    <recommendedName>
        <fullName evidence="9">5'-nucleotidase SurE</fullName>
        <ecNumber evidence="9">3.1.3.5</ecNumber>
    </recommendedName>
    <alternativeName>
        <fullName evidence="9">Nucleoside 5'-monophosphate phosphohydrolase</fullName>
    </alternativeName>
</protein>
<feature type="binding site" evidence="9">
    <location>
        <position position="9"/>
    </location>
    <ligand>
        <name>a divalent metal cation</name>
        <dbReference type="ChEBI" id="CHEBI:60240"/>
    </ligand>
</feature>
<dbReference type="NCBIfam" id="TIGR00087">
    <property type="entry name" value="surE"/>
    <property type="match status" value="1"/>
</dbReference>
<keyword evidence="6 9" id="KW-0479">Metal-binding</keyword>
<dbReference type="PANTHER" id="PTHR30457">
    <property type="entry name" value="5'-NUCLEOTIDASE SURE"/>
    <property type="match status" value="1"/>
</dbReference>
<dbReference type="GO" id="GO:0004309">
    <property type="term" value="F:exopolyphosphatase activity"/>
    <property type="evidence" value="ECO:0007669"/>
    <property type="project" value="TreeGrafter"/>
</dbReference>
<evidence type="ECO:0000256" key="4">
    <source>
        <dbReference type="ARBA" id="ARBA00011062"/>
    </source>
</evidence>
<gene>
    <name evidence="9" type="primary">surE</name>
    <name evidence="11" type="ORF">SAMN03080614_101022</name>
</gene>
<proteinExistence type="inferred from homology"/>
<dbReference type="HAMAP" id="MF_00060">
    <property type="entry name" value="SurE"/>
    <property type="match status" value="1"/>
</dbReference>
<keyword evidence="7 9" id="KW-0547">Nucleotide-binding</keyword>
<feature type="domain" description="Survival protein SurE-like phosphatase/nucleotidase" evidence="10">
    <location>
        <begin position="3"/>
        <end position="189"/>
    </location>
</feature>
<dbReference type="GO" id="GO:0000166">
    <property type="term" value="F:nucleotide binding"/>
    <property type="evidence" value="ECO:0007669"/>
    <property type="project" value="UniProtKB-KW"/>
</dbReference>
<evidence type="ECO:0000256" key="8">
    <source>
        <dbReference type="ARBA" id="ARBA00022801"/>
    </source>
</evidence>
<comment type="cofactor">
    <cofactor evidence="2">
        <name>Mg(2+)</name>
        <dbReference type="ChEBI" id="CHEBI:18420"/>
    </cofactor>
</comment>
<keyword evidence="12" id="KW-1185">Reference proteome</keyword>
<dbReference type="Gene3D" id="3.40.1210.10">
    <property type="entry name" value="Survival protein SurE-like phosphatase/nucleotidase"/>
    <property type="match status" value="1"/>
</dbReference>
<evidence type="ECO:0000313" key="11">
    <source>
        <dbReference type="EMBL" id="SES82019.1"/>
    </source>
</evidence>
<dbReference type="RefSeq" id="WP_091349555.1">
    <property type="nucleotide sequence ID" value="NZ_FOIF01000010.1"/>
</dbReference>
<dbReference type="AlphaFoldDB" id="A0A1H9ZJX8"/>
<sequence>MNVMITNDDGIYAKGIDALVKEFSKKGHKVFVVAPERERSAVSQAITLHKPLRIQGVDKWKDIEAYAVNGTPTDCSKLGLTELIKEPVDVVVSGINKGPNLGTDVLYSGTVSAAIEATIIGVPAIAISLVGHNNELDYTFAAQVAEKLAVELLKQGVPKDTLLNVNVPHLPKNEIKGVAITSLGQRRYDKLFHRREDPRGNVYYWMVGEVQDYIEDQNTDVAKIKENYITISPIHFDFTKYNLINMLENWQLDEKLF</sequence>
<evidence type="ECO:0000256" key="6">
    <source>
        <dbReference type="ARBA" id="ARBA00022723"/>
    </source>
</evidence>
<comment type="similarity">
    <text evidence="4 9">Belongs to the SurE nucleotidase family.</text>
</comment>
<feature type="binding site" evidence="9">
    <location>
        <position position="8"/>
    </location>
    <ligand>
        <name>a divalent metal cation</name>
        <dbReference type="ChEBI" id="CHEBI:60240"/>
    </ligand>
</feature>
<evidence type="ECO:0000259" key="10">
    <source>
        <dbReference type="Pfam" id="PF01975"/>
    </source>
</evidence>
<dbReference type="OrthoDB" id="9780815at2"/>
<dbReference type="GO" id="GO:0005737">
    <property type="term" value="C:cytoplasm"/>
    <property type="evidence" value="ECO:0007669"/>
    <property type="project" value="UniProtKB-SubCell"/>
</dbReference>
<keyword evidence="5 9" id="KW-0963">Cytoplasm</keyword>
<dbReference type="EC" id="3.1.3.5" evidence="9"/>
<dbReference type="GO" id="GO:0008254">
    <property type="term" value="F:3'-nucleotidase activity"/>
    <property type="evidence" value="ECO:0007669"/>
    <property type="project" value="TreeGrafter"/>
</dbReference>
<dbReference type="InterPro" id="IPR002828">
    <property type="entry name" value="SurE-like_Pase/nucleotidase"/>
</dbReference>
<dbReference type="GO" id="GO:0008253">
    <property type="term" value="F:5'-nucleotidase activity"/>
    <property type="evidence" value="ECO:0007669"/>
    <property type="project" value="UniProtKB-UniRule"/>
</dbReference>
<comment type="cofactor">
    <cofactor evidence="9">
        <name>a divalent metal cation</name>
        <dbReference type="ChEBI" id="CHEBI:60240"/>
    </cofactor>
    <text evidence="9">Binds 1 divalent metal cation per subunit.</text>
</comment>
<dbReference type="InterPro" id="IPR036523">
    <property type="entry name" value="SurE-like_sf"/>
</dbReference>
<dbReference type="STRING" id="1120990.SAMN03080614_101022"/>
<dbReference type="NCBIfam" id="NF001490">
    <property type="entry name" value="PRK00346.1-4"/>
    <property type="match status" value="1"/>
</dbReference>
<evidence type="ECO:0000256" key="7">
    <source>
        <dbReference type="ARBA" id="ARBA00022741"/>
    </source>
</evidence>
<evidence type="ECO:0000313" key="12">
    <source>
        <dbReference type="Proteomes" id="UP000243819"/>
    </source>
</evidence>